<reference evidence="2" key="1">
    <citation type="submission" date="2018-06" db="EMBL/GenBank/DDBJ databases">
        <authorList>
            <person name="Lum Nde A."/>
            <person name="Hugo C."/>
        </authorList>
    </citation>
    <scope>NUCLEOTIDE SEQUENCE [LARGE SCALE GENOMIC DNA]</scope>
    <source>
        <strain evidence="2">1_F178</strain>
    </source>
</reference>
<name>A0A3D9C7V0_9FLAO</name>
<gene>
    <name evidence="1" type="ORF">DRF65_13110</name>
</gene>
<comment type="caution">
    <text evidence="1">The sequence shown here is derived from an EMBL/GenBank/DDBJ whole genome shotgun (WGS) entry which is preliminary data.</text>
</comment>
<evidence type="ECO:0008006" key="3">
    <source>
        <dbReference type="Google" id="ProtNLM"/>
    </source>
</evidence>
<sequence length="298" mass="34858">MVSNKKLMKHSIVGLLLLLVVLPVIVACKKDGTKNLTDIEQIKFENFSPEEFYQSHNILNSAKVNVDSLNAYNKDVFTGAYQIDVFDIDPKNYVFYPDYAYYSQRGEMFDNSPEKEIKEEGVMEGIPVPEIAFFRNIKFNYAHFILDQKNRKVVGGIFSTIPHSEANYYQKNMDLARKELGKPQYTYNGFSDDEGGPMHYPLVYDIWIRDGKMIQFNKDIRDEGDKQYEYITLLILNENLSDSFDSSQNLRFTIFKDFFDPDRSRRHMLEGTLMKRFGKNDLEKASEMMRKHLDSVKK</sequence>
<keyword evidence="2" id="KW-1185">Reference proteome</keyword>
<evidence type="ECO:0000313" key="2">
    <source>
        <dbReference type="Proteomes" id="UP000256686"/>
    </source>
</evidence>
<dbReference type="AlphaFoldDB" id="A0A3D9C7V0"/>
<proteinExistence type="predicted"/>
<dbReference type="PROSITE" id="PS51257">
    <property type="entry name" value="PROKAR_LIPOPROTEIN"/>
    <property type="match status" value="1"/>
</dbReference>
<dbReference type="EMBL" id="QNVT01000011">
    <property type="protein sequence ID" value="REC61960.1"/>
    <property type="molecule type" value="Genomic_DNA"/>
</dbReference>
<accession>A0A3D9C7V0</accession>
<protein>
    <recommendedName>
        <fullName evidence="3">Lipoprotein</fullName>
    </recommendedName>
</protein>
<dbReference type="Proteomes" id="UP000256686">
    <property type="component" value="Unassembled WGS sequence"/>
</dbReference>
<evidence type="ECO:0000313" key="1">
    <source>
        <dbReference type="EMBL" id="REC61960.1"/>
    </source>
</evidence>
<organism evidence="1 2">
    <name type="scientific">Chryseobacterium pennae</name>
    <dbReference type="NCBI Taxonomy" id="2258962"/>
    <lineage>
        <taxon>Bacteria</taxon>
        <taxon>Pseudomonadati</taxon>
        <taxon>Bacteroidota</taxon>
        <taxon>Flavobacteriia</taxon>
        <taxon>Flavobacteriales</taxon>
        <taxon>Weeksellaceae</taxon>
        <taxon>Chryseobacterium group</taxon>
        <taxon>Chryseobacterium</taxon>
    </lineage>
</organism>